<dbReference type="Proteomes" id="UP001062846">
    <property type="component" value="Chromosome 2"/>
</dbReference>
<sequence>MGDFSTPLSLSLSITTWFYVNLGFRLKPWLAISPLKSTACRSRLQYLKGAAVLLLFSVMATVFHVKMLYFAVVFPTVYQDVFLWCSSQLLAYSRPCFHKHPAAVCVQQQSVRKEQSRDGCDFRILCSVWIRYNPLLRRVGAHLLFEILLWQFPTLNTRMNNANEINMQIDPVEEQNMQIEPPNGIVGKYKLASLCLLVTMNAFTESDVYSFGVILLELLTDRKPVDHTMPRGQQSLVTWAKPRLSEDKVKQCVDPKLKGEYPPKGLAKMRATDGHVGPALGTALMIRAV</sequence>
<comment type="caution">
    <text evidence="1">The sequence shown here is derived from an EMBL/GenBank/DDBJ whole genome shotgun (WGS) entry which is preliminary data.</text>
</comment>
<evidence type="ECO:0000313" key="2">
    <source>
        <dbReference type="Proteomes" id="UP001062846"/>
    </source>
</evidence>
<organism evidence="1 2">
    <name type="scientific">Rhododendron molle</name>
    <name type="common">Chinese azalea</name>
    <name type="synonym">Azalea mollis</name>
    <dbReference type="NCBI Taxonomy" id="49168"/>
    <lineage>
        <taxon>Eukaryota</taxon>
        <taxon>Viridiplantae</taxon>
        <taxon>Streptophyta</taxon>
        <taxon>Embryophyta</taxon>
        <taxon>Tracheophyta</taxon>
        <taxon>Spermatophyta</taxon>
        <taxon>Magnoliopsida</taxon>
        <taxon>eudicotyledons</taxon>
        <taxon>Gunneridae</taxon>
        <taxon>Pentapetalae</taxon>
        <taxon>asterids</taxon>
        <taxon>Ericales</taxon>
        <taxon>Ericaceae</taxon>
        <taxon>Ericoideae</taxon>
        <taxon>Rhodoreae</taxon>
        <taxon>Rhododendron</taxon>
    </lineage>
</organism>
<keyword evidence="2" id="KW-1185">Reference proteome</keyword>
<name>A0ACC0PR13_RHOML</name>
<proteinExistence type="predicted"/>
<accession>A0ACC0PR13</accession>
<dbReference type="EMBL" id="CM046389">
    <property type="protein sequence ID" value="KAI8566963.1"/>
    <property type="molecule type" value="Genomic_DNA"/>
</dbReference>
<evidence type="ECO:0000313" key="1">
    <source>
        <dbReference type="EMBL" id="KAI8566963.1"/>
    </source>
</evidence>
<protein>
    <submittedName>
        <fullName evidence="1">Uncharacterized protein</fullName>
    </submittedName>
</protein>
<reference evidence="1" key="1">
    <citation type="submission" date="2022-02" db="EMBL/GenBank/DDBJ databases">
        <title>Plant Genome Project.</title>
        <authorList>
            <person name="Zhang R.-G."/>
        </authorList>
    </citation>
    <scope>NUCLEOTIDE SEQUENCE</scope>
    <source>
        <strain evidence="1">AT1</strain>
    </source>
</reference>
<gene>
    <name evidence="1" type="ORF">RHMOL_Rhmol02G0084000</name>
</gene>